<evidence type="ECO:0000313" key="1">
    <source>
        <dbReference type="Proteomes" id="UP000887578"/>
    </source>
</evidence>
<sequence length="91" mass="9755">MFGMNPYQSMMGFPQQAGLGLNGMPGSMMGMPGMQGYGNPLMNNPMMMSPYSGMSGLTQSPYGLPMGGQQQSMLGMNPYQSMMGSPFMGRM</sequence>
<evidence type="ECO:0000313" key="2">
    <source>
        <dbReference type="WBParaSite" id="PDA_v2.g24080.t1"/>
    </source>
</evidence>
<accession>A0A914Q542</accession>
<protein>
    <submittedName>
        <fullName evidence="2">Uncharacterized protein</fullName>
    </submittedName>
</protein>
<organism evidence="1 2">
    <name type="scientific">Panagrolaimus davidi</name>
    <dbReference type="NCBI Taxonomy" id="227884"/>
    <lineage>
        <taxon>Eukaryota</taxon>
        <taxon>Metazoa</taxon>
        <taxon>Ecdysozoa</taxon>
        <taxon>Nematoda</taxon>
        <taxon>Chromadorea</taxon>
        <taxon>Rhabditida</taxon>
        <taxon>Tylenchina</taxon>
        <taxon>Panagrolaimomorpha</taxon>
        <taxon>Panagrolaimoidea</taxon>
        <taxon>Panagrolaimidae</taxon>
        <taxon>Panagrolaimus</taxon>
    </lineage>
</organism>
<keyword evidence="1" id="KW-1185">Reference proteome</keyword>
<dbReference type="AlphaFoldDB" id="A0A914Q542"/>
<dbReference type="Proteomes" id="UP000887578">
    <property type="component" value="Unplaced"/>
</dbReference>
<proteinExistence type="predicted"/>
<name>A0A914Q542_9BILA</name>
<dbReference type="WBParaSite" id="PDA_v2.g24080.t1">
    <property type="protein sequence ID" value="PDA_v2.g24080.t1"/>
    <property type="gene ID" value="PDA_v2.g24080"/>
</dbReference>
<reference evidence="2" key="1">
    <citation type="submission" date="2022-11" db="UniProtKB">
        <authorList>
            <consortium name="WormBaseParasite"/>
        </authorList>
    </citation>
    <scope>IDENTIFICATION</scope>
</reference>